<accession>F6D8I9</accession>
<gene>
    <name evidence="1" type="ordered locus">Thicy_1073</name>
</gene>
<dbReference type="AlphaFoldDB" id="F6D8I9"/>
<dbReference type="SUPFAM" id="SSF102705">
    <property type="entry name" value="NIF3 (NGG1p interacting factor 3)-like"/>
    <property type="match status" value="1"/>
</dbReference>
<proteinExistence type="predicted"/>
<sequence>MSDYKLVVFVPKEAIEAVKQAIFSAGAGRLGHYDACSWQVLGEGQFRPLAGSQPFIGELDAVERVAEYRLETLVAKQDLHGVLAALKQAHPYEEPAFEVVQLVNLSN</sequence>
<keyword evidence="2" id="KW-1185">Reference proteome</keyword>
<dbReference type="InterPro" id="IPR036069">
    <property type="entry name" value="DUF34/NIF3_sf"/>
</dbReference>
<name>F6D8I9_THICA</name>
<dbReference type="Gene3D" id="3.30.70.120">
    <property type="match status" value="1"/>
</dbReference>
<dbReference type="FunFam" id="3.30.70.120:FF:000006">
    <property type="entry name" value="GTP cyclohydrolase 1 type 2 homolog"/>
    <property type="match status" value="1"/>
</dbReference>
<evidence type="ECO:0000313" key="1">
    <source>
        <dbReference type="EMBL" id="AEG31840.1"/>
    </source>
</evidence>
<dbReference type="RefSeq" id="WP_013835617.1">
    <property type="nucleotide sequence ID" value="NC_015581.1"/>
</dbReference>
<dbReference type="OrthoDB" id="9795763at2"/>
<dbReference type="HOGENOM" id="CLU_120084_3_0_6"/>
<reference evidence="1 2" key="1">
    <citation type="submission" date="2011-05" db="EMBL/GenBank/DDBJ databases">
        <title>Complete sequence of Thioalkalimicrobium cyclicum ALM1.</title>
        <authorList>
            <consortium name="US DOE Joint Genome Institute"/>
            <person name="Lucas S."/>
            <person name="Han J."/>
            <person name="Lapidus A."/>
            <person name="Cheng J.-F."/>
            <person name="Goodwin L."/>
            <person name="Pitluck S."/>
            <person name="Peters L."/>
            <person name="Mikhailova N."/>
            <person name="Davenport K."/>
            <person name="Han C."/>
            <person name="Tapia R."/>
            <person name="Land M."/>
            <person name="Hauser L."/>
            <person name="Kyrpides N."/>
            <person name="Ivanova N."/>
            <person name="Pagani I."/>
            <person name="Kappler U."/>
            <person name="Woyke T."/>
        </authorList>
    </citation>
    <scope>NUCLEOTIDE SEQUENCE [LARGE SCALE GENOMIC DNA]</scope>
    <source>
        <strain evidence="2">DSM 14477 / JCM 11371 / ALM1</strain>
    </source>
</reference>
<dbReference type="PANTHER" id="PTHR41774:SF1">
    <property type="entry name" value="NGG1P INTERACTING FACTOR NIF3"/>
    <property type="match status" value="1"/>
</dbReference>
<organism evidence="1 2">
    <name type="scientific">Thiomicrospira cyclica (strain DSM 14477 / JCM 11371 / ALM1)</name>
    <name type="common">Thioalkalimicrobium cyclicum</name>
    <dbReference type="NCBI Taxonomy" id="717773"/>
    <lineage>
        <taxon>Bacteria</taxon>
        <taxon>Pseudomonadati</taxon>
        <taxon>Pseudomonadota</taxon>
        <taxon>Gammaproteobacteria</taxon>
        <taxon>Thiotrichales</taxon>
        <taxon>Piscirickettsiaceae</taxon>
        <taxon>Thiomicrospira</taxon>
    </lineage>
</organism>
<protein>
    <recommendedName>
        <fullName evidence="3">NGG1p interacting factor NIF3</fullName>
    </recommendedName>
</protein>
<dbReference type="KEGG" id="tcy:Thicy_1073"/>
<evidence type="ECO:0000313" key="2">
    <source>
        <dbReference type="Proteomes" id="UP000009232"/>
    </source>
</evidence>
<dbReference type="Proteomes" id="UP000009232">
    <property type="component" value="Chromosome"/>
</dbReference>
<dbReference type="InterPro" id="IPR015867">
    <property type="entry name" value="N-reg_PII/ATP_PRibTrfase_C"/>
</dbReference>
<dbReference type="EMBL" id="CP002776">
    <property type="protein sequence ID" value="AEG31840.1"/>
    <property type="molecule type" value="Genomic_DNA"/>
</dbReference>
<dbReference type="PANTHER" id="PTHR41774">
    <property type="match status" value="1"/>
</dbReference>
<dbReference type="eggNOG" id="COG3323">
    <property type="taxonomic scope" value="Bacteria"/>
</dbReference>
<evidence type="ECO:0008006" key="3">
    <source>
        <dbReference type="Google" id="ProtNLM"/>
    </source>
</evidence>